<evidence type="ECO:0000259" key="5">
    <source>
        <dbReference type="PROSITE" id="PS51760"/>
    </source>
</evidence>
<comment type="caution">
    <text evidence="6">The sequence shown here is derived from an EMBL/GenBank/DDBJ whole genome shotgun (WGS) entry which is preliminary data.</text>
</comment>
<reference evidence="6" key="1">
    <citation type="submission" date="2019-03" db="EMBL/GenBank/DDBJ databases">
        <title>Single cell metagenomics reveals metabolic interactions within the superorganism composed of flagellate Streblomastix strix and complex community of Bacteroidetes bacteria on its surface.</title>
        <authorList>
            <person name="Treitli S.C."/>
            <person name="Kolisko M."/>
            <person name="Husnik F."/>
            <person name="Keeling P."/>
            <person name="Hampl V."/>
        </authorList>
    </citation>
    <scope>NUCLEOTIDE SEQUENCE</scope>
    <source>
        <strain evidence="6">STM</strain>
    </source>
</reference>
<dbReference type="InterPro" id="IPR001000">
    <property type="entry name" value="GH10_dom"/>
</dbReference>
<evidence type="ECO:0000256" key="3">
    <source>
        <dbReference type="ARBA" id="ARBA00023295"/>
    </source>
</evidence>
<keyword evidence="2" id="KW-0119">Carbohydrate metabolism</keyword>
<dbReference type="AlphaFoldDB" id="A0A5J4S6K4"/>
<dbReference type="PRINTS" id="PR00134">
    <property type="entry name" value="GLHYDRLASE10"/>
</dbReference>
<protein>
    <submittedName>
        <fullName evidence="6">Endo-1 4-beta-xylanase A</fullName>
        <ecNumber evidence="6">3.2.1.8</ecNumber>
    </submittedName>
</protein>
<dbReference type="Gene3D" id="3.20.20.80">
    <property type="entry name" value="Glycosidases"/>
    <property type="match status" value="1"/>
</dbReference>
<dbReference type="PROSITE" id="PS51760">
    <property type="entry name" value="GH10_2"/>
    <property type="match status" value="1"/>
</dbReference>
<keyword evidence="4" id="KW-0624">Polysaccharide degradation</keyword>
<dbReference type="InterPro" id="IPR017853">
    <property type="entry name" value="GH"/>
</dbReference>
<organism evidence="6">
    <name type="scientific">termite gut metagenome</name>
    <dbReference type="NCBI Taxonomy" id="433724"/>
    <lineage>
        <taxon>unclassified sequences</taxon>
        <taxon>metagenomes</taxon>
        <taxon>organismal metagenomes</taxon>
    </lineage>
</organism>
<gene>
    <name evidence="6" type="ORF">EZS27_010527</name>
</gene>
<name>A0A5J4S6K4_9ZZZZ</name>
<dbReference type="PANTHER" id="PTHR31490">
    <property type="entry name" value="GLYCOSYL HYDROLASE"/>
    <property type="match status" value="1"/>
</dbReference>
<keyword evidence="6" id="KW-0858">Xylan degradation</keyword>
<evidence type="ECO:0000256" key="1">
    <source>
        <dbReference type="ARBA" id="ARBA00022801"/>
    </source>
</evidence>
<accession>A0A5J4S6K4</accession>
<proteinExistence type="predicted"/>
<dbReference type="Pfam" id="PF00331">
    <property type="entry name" value="Glyco_hydro_10"/>
    <property type="match status" value="1"/>
</dbReference>
<keyword evidence="3 6" id="KW-0326">Glycosidase</keyword>
<sequence>MKNIYLSILSITITMALALGCASSETKELSLKEALSGKFLIGTAFNTSQITGTDTAGLCVIKQHFNAIVPENCMKSEVIHPEKDRYDFTLPDQLVEFGEKNHIIVTGHTLIWHSQLSHWFCTDENGNNVSREVLIENIKNHISTIVGRYKGRIHGWDVVNEAIMDDGSYRKSKFYEILGEEFIPLAFQFAHEADPDAELYYNDYSMFTPDKREGVVKLIHSLKEKGIRIDAVGMQGHIGMDFPQIEEFENSLLAFSNTGVKVMITEFDLSALLSPRRDIGADIATNFDYQKEINPYTDALPDSVSQAWNDRMGEFFKLFLKHQDKISRVTMWGVSDADSWRNDWPVWGRTDYPLLFDRNYQAKPVVNLIIKEAQNSK</sequence>
<dbReference type="EC" id="3.2.1.8" evidence="6"/>
<dbReference type="PANTHER" id="PTHR31490:SF90">
    <property type="entry name" value="ENDO-1,4-BETA-XYLANASE A"/>
    <property type="match status" value="1"/>
</dbReference>
<dbReference type="GO" id="GO:0045493">
    <property type="term" value="P:xylan catabolic process"/>
    <property type="evidence" value="ECO:0007669"/>
    <property type="project" value="UniProtKB-KW"/>
</dbReference>
<evidence type="ECO:0000256" key="2">
    <source>
        <dbReference type="ARBA" id="ARBA00023277"/>
    </source>
</evidence>
<dbReference type="SUPFAM" id="SSF51445">
    <property type="entry name" value="(Trans)glycosidases"/>
    <property type="match status" value="1"/>
</dbReference>
<dbReference type="EMBL" id="SNRY01000372">
    <property type="protein sequence ID" value="KAA6341684.1"/>
    <property type="molecule type" value="Genomic_DNA"/>
</dbReference>
<feature type="domain" description="GH10" evidence="5">
    <location>
        <begin position="25"/>
        <end position="372"/>
    </location>
</feature>
<keyword evidence="1 6" id="KW-0378">Hydrolase</keyword>
<dbReference type="SMART" id="SM00633">
    <property type="entry name" value="Glyco_10"/>
    <property type="match status" value="1"/>
</dbReference>
<evidence type="ECO:0000256" key="4">
    <source>
        <dbReference type="ARBA" id="ARBA00023326"/>
    </source>
</evidence>
<dbReference type="GO" id="GO:0031176">
    <property type="term" value="F:endo-1,4-beta-xylanase activity"/>
    <property type="evidence" value="ECO:0007669"/>
    <property type="project" value="UniProtKB-EC"/>
</dbReference>
<dbReference type="InterPro" id="IPR044846">
    <property type="entry name" value="GH10"/>
</dbReference>
<evidence type="ECO:0000313" key="6">
    <source>
        <dbReference type="EMBL" id="KAA6341684.1"/>
    </source>
</evidence>
<dbReference type="PROSITE" id="PS51257">
    <property type="entry name" value="PROKAR_LIPOPROTEIN"/>
    <property type="match status" value="1"/>
</dbReference>